<protein>
    <submittedName>
        <fullName evidence="1">Amino acid adenylation</fullName>
    </submittedName>
</protein>
<dbReference type="Gene3D" id="3.40.50.980">
    <property type="match status" value="1"/>
</dbReference>
<dbReference type="Proteomes" id="UP000004471">
    <property type="component" value="Unassembled WGS sequence"/>
</dbReference>
<sequence>YLLGDSAPVAVLAQSAFVERLQELGLAGLNTPLIELDLANWPEQQDNPHIDTLDATHLAYVIYTSG</sequence>
<organism evidence="1 2">
    <name type="scientific">Pseudomonas syringae pv. japonica str. M301072</name>
    <dbReference type="NCBI Taxonomy" id="629262"/>
    <lineage>
        <taxon>Bacteria</taxon>
        <taxon>Pseudomonadati</taxon>
        <taxon>Pseudomonadota</taxon>
        <taxon>Gammaproteobacteria</taxon>
        <taxon>Pseudomonadales</taxon>
        <taxon>Pseudomonadaceae</taxon>
        <taxon>Pseudomonas</taxon>
        <taxon>Pseudomonas syringae</taxon>
    </lineage>
</organism>
<name>F3FXJ3_PSESX</name>
<comment type="caution">
    <text evidence="1">The sequence shown here is derived from an EMBL/GenBank/DDBJ whole genome shotgun (WGS) entry which is preliminary data.</text>
</comment>
<dbReference type="HOGENOM" id="CLU_2837431_0_0_6"/>
<accession>F3FXJ3</accession>
<evidence type="ECO:0000313" key="2">
    <source>
        <dbReference type="Proteomes" id="UP000004471"/>
    </source>
</evidence>
<dbReference type="EMBL" id="AEAH01003056">
    <property type="protein sequence ID" value="EGH34935.1"/>
    <property type="molecule type" value="Genomic_DNA"/>
</dbReference>
<proteinExistence type="predicted"/>
<evidence type="ECO:0000313" key="1">
    <source>
        <dbReference type="EMBL" id="EGH34935.1"/>
    </source>
</evidence>
<dbReference type="SUPFAM" id="SSF56801">
    <property type="entry name" value="Acetyl-CoA synthetase-like"/>
    <property type="match status" value="1"/>
</dbReference>
<reference evidence="1 2" key="1">
    <citation type="journal article" date="2011" name="PLoS Pathog.">
        <title>Dynamic evolution of pathogenicity revealed by sequencing and comparative genomics of 19 Pseudomonas syringae isolates.</title>
        <authorList>
            <person name="Baltrus D.A."/>
            <person name="Nishimura M.T."/>
            <person name="Romanchuk A."/>
            <person name="Chang J.H."/>
            <person name="Mukhtar M.S."/>
            <person name="Cherkis K."/>
            <person name="Roach J."/>
            <person name="Grant S.R."/>
            <person name="Jones C.D."/>
            <person name="Dangl J.L."/>
        </authorList>
    </citation>
    <scope>NUCLEOTIDE SEQUENCE [LARGE SCALE GENOMIC DNA]</scope>
    <source>
        <strain evidence="2">M301072PT</strain>
    </source>
</reference>
<dbReference type="AlphaFoldDB" id="F3FXJ3"/>
<gene>
    <name evidence="1" type="ORF">PSYJA_40535</name>
</gene>
<feature type="non-terminal residue" evidence="1">
    <location>
        <position position="1"/>
    </location>
</feature>
<feature type="non-terminal residue" evidence="1">
    <location>
        <position position="66"/>
    </location>
</feature>